<evidence type="ECO:0000313" key="2">
    <source>
        <dbReference type="Proteomes" id="UP000250123"/>
    </source>
</evidence>
<dbReference type="KEGG" id="sbk:SHEWBE_4408"/>
<dbReference type="AlphaFoldDB" id="A0A330M886"/>
<dbReference type="Proteomes" id="UP000250123">
    <property type="component" value="Chromosome SHEWBE"/>
</dbReference>
<name>A0A330M886_9GAMM</name>
<proteinExistence type="predicted"/>
<dbReference type="EMBL" id="LS483452">
    <property type="protein sequence ID" value="SQH78368.1"/>
    <property type="molecule type" value="Genomic_DNA"/>
</dbReference>
<sequence>MAAREELKLFLAAALLRSRSDEVTFSQAAGRPHFIICAQRKGSLGSLSNLVKR</sequence>
<organism evidence="1 2">
    <name type="scientific">Shewanella benthica</name>
    <dbReference type="NCBI Taxonomy" id="43661"/>
    <lineage>
        <taxon>Bacteria</taxon>
        <taxon>Pseudomonadati</taxon>
        <taxon>Pseudomonadota</taxon>
        <taxon>Gammaproteobacteria</taxon>
        <taxon>Alteromonadales</taxon>
        <taxon>Shewanellaceae</taxon>
        <taxon>Shewanella</taxon>
    </lineage>
</organism>
<accession>A0A330M886</accession>
<protein>
    <submittedName>
        <fullName evidence="1">Uncharacterized protein</fullName>
    </submittedName>
</protein>
<gene>
    <name evidence="1" type="ORF">SHEWBE_4408</name>
</gene>
<reference evidence="2" key="1">
    <citation type="submission" date="2018-06" db="EMBL/GenBank/DDBJ databases">
        <authorList>
            <person name="Cea G.-C."/>
            <person name="William W."/>
        </authorList>
    </citation>
    <scope>NUCLEOTIDE SEQUENCE [LARGE SCALE GENOMIC DNA]</scope>
    <source>
        <strain evidence="2">DB21MT-2</strain>
    </source>
</reference>
<evidence type="ECO:0000313" key="1">
    <source>
        <dbReference type="EMBL" id="SQH78368.1"/>
    </source>
</evidence>